<dbReference type="GO" id="GO:0005524">
    <property type="term" value="F:ATP binding"/>
    <property type="evidence" value="ECO:0007669"/>
    <property type="project" value="UniProtKB-KW"/>
</dbReference>
<evidence type="ECO:0000259" key="5">
    <source>
        <dbReference type="PROSITE" id="PS50045"/>
    </source>
</evidence>
<dbReference type="Gene3D" id="3.40.50.300">
    <property type="entry name" value="P-loop containing nucleotide triphosphate hydrolases"/>
    <property type="match status" value="1"/>
</dbReference>
<proteinExistence type="predicted"/>
<dbReference type="Pfam" id="PF02954">
    <property type="entry name" value="HTH_8"/>
    <property type="match status" value="1"/>
</dbReference>
<feature type="domain" description="Sigma-54 factor interaction" evidence="5">
    <location>
        <begin position="328"/>
        <end position="509"/>
    </location>
</feature>
<dbReference type="PRINTS" id="PR01590">
    <property type="entry name" value="HTHFIS"/>
</dbReference>
<dbReference type="Gene3D" id="1.10.10.60">
    <property type="entry name" value="Homeodomain-like"/>
    <property type="match status" value="1"/>
</dbReference>
<dbReference type="Pfam" id="PF25601">
    <property type="entry name" value="AAA_lid_14"/>
    <property type="match status" value="1"/>
</dbReference>
<dbReference type="SUPFAM" id="SSF159800">
    <property type="entry name" value="PrpR receptor domain-like"/>
    <property type="match status" value="1"/>
</dbReference>
<keyword evidence="1" id="KW-0547">Nucleotide-binding</keyword>
<keyword evidence="2" id="KW-0067">ATP-binding</keyword>
<accession>A0A415EQ09</accession>
<evidence type="ECO:0000256" key="2">
    <source>
        <dbReference type="ARBA" id="ARBA00022840"/>
    </source>
</evidence>
<dbReference type="PROSITE" id="PS50045">
    <property type="entry name" value="SIGMA54_INTERACT_4"/>
    <property type="match status" value="1"/>
</dbReference>
<reference evidence="6 7" key="1">
    <citation type="submission" date="2018-08" db="EMBL/GenBank/DDBJ databases">
        <title>A genome reference for cultivated species of the human gut microbiota.</title>
        <authorList>
            <person name="Zou Y."/>
            <person name="Xue W."/>
            <person name="Luo G."/>
        </authorList>
    </citation>
    <scope>NUCLEOTIDE SEQUENCE [LARGE SCALE GENOMIC DNA]</scope>
    <source>
        <strain evidence="6 7">AF48-16</strain>
    </source>
</reference>
<dbReference type="InterPro" id="IPR027417">
    <property type="entry name" value="P-loop_NTPase"/>
</dbReference>
<dbReference type="GO" id="GO:0006355">
    <property type="term" value="P:regulation of DNA-templated transcription"/>
    <property type="evidence" value="ECO:0007669"/>
    <property type="project" value="InterPro"/>
</dbReference>
<dbReference type="GO" id="GO:0043565">
    <property type="term" value="F:sequence-specific DNA binding"/>
    <property type="evidence" value="ECO:0007669"/>
    <property type="project" value="InterPro"/>
</dbReference>
<dbReference type="Proteomes" id="UP000286288">
    <property type="component" value="Unassembled WGS sequence"/>
</dbReference>
<dbReference type="InterPro" id="IPR009057">
    <property type="entry name" value="Homeodomain-like_sf"/>
</dbReference>
<evidence type="ECO:0000256" key="4">
    <source>
        <dbReference type="ARBA" id="ARBA00023163"/>
    </source>
</evidence>
<name>A0A415EQ09_ENTCA</name>
<dbReference type="Pfam" id="PF00158">
    <property type="entry name" value="Sigma54_activat"/>
    <property type="match status" value="1"/>
</dbReference>
<gene>
    <name evidence="6" type="ORF">DW084_13485</name>
</gene>
<evidence type="ECO:0000313" key="7">
    <source>
        <dbReference type="Proteomes" id="UP000286288"/>
    </source>
</evidence>
<comment type="caution">
    <text evidence="6">The sequence shown here is derived from an EMBL/GenBank/DDBJ whole genome shotgun (WGS) entry which is preliminary data.</text>
</comment>
<evidence type="ECO:0000256" key="1">
    <source>
        <dbReference type="ARBA" id="ARBA00022741"/>
    </source>
</evidence>
<sequence>MRRKILGIAPYEELNYSMTIIGEQYPEVDTTVYTADLVEGQKLAAELCSVSDSYDAIISRGGTAKLIRRVVSLPVIDVSLSIYDVLSAIRLAENYTQNFVIVGYPSITEKAHLLCDLLGLNIEISTIDEEIDASALLDSLSEKNYELILCDAITNRIALLKSLNTLLITSGMESIKSAYDDALTIVDHVNQVKHKQKILEQGLSCRKQEVLLCDASFNVEFSTLDPDFAAEIIKLLHAKAEKKEMQHYSQVKKRFVTITVKTYTVDHQKYYSCFVQVNKAPAISNKYHITYQKKAEVAAGFSKQLLFSQFIPEQIKLELKKKEANYSSYLVFGESGTAKKNIAYQIYLSQTQHTNYLITINCALITDKLWKFLVNAANGPFVDVHNTIYFDHAEQLKPAAVERLVSLIKTTNVLKNNRMLFTYDNNKTADPTTFTRLASQLGSAKIYAPAIRERKNELSIITTLLLNKMNIECSKEIMGFDPQALEAFLAFDWPGNFDQLQYCIKELVLNANTHYISKHQVTELLNKERLIQSFTNMQDHFTAKSNLHQPTLFDYTKEIILNVLEQNNGNQTKTADQLGISRTTLWRYLKEDS</sequence>
<dbReference type="SUPFAM" id="SSF46689">
    <property type="entry name" value="Homeodomain-like"/>
    <property type="match status" value="1"/>
</dbReference>
<organism evidence="6 7">
    <name type="scientific">Enterococcus casseliflavus</name>
    <name type="common">Enterococcus flavescens</name>
    <dbReference type="NCBI Taxonomy" id="37734"/>
    <lineage>
        <taxon>Bacteria</taxon>
        <taxon>Bacillati</taxon>
        <taxon>Bacillota</taxon>
        <taxon>Bacilli</taxon>
        <taxon>Lactobacillales</taxon>
        <taxon>Enterococcaceae</taxon>
        <taxon>Enterococcus</taxon>
    </lineage>
</organism>
<evidence type="ECO:0000256" key="3">
    <source>
        <dbReference type="ARBA" id="ARBA00023015"/>
    </source>
</evidence>
<dbReference type="Pfam" id="PF06506">
    <property type="entry name" value="PrpR_N"/>
    <property type="match status" value="1"/>
</dbReference>
<dbReference type="AlphaFoldDB" id="A0A415EQ09"/>
<keyword evidence="3" id="KW-0805">Transcription regulation</keyword>
<dbReference type="InterPro" id="IPR002078">
    <property type="entry name" value="Sigma_54_int"/>
</dbReference>
<dbReference type="PANTHER" id="PTHR32071">
    <property type="entry name" value="TRANSCRIPTIONAL REGULATORY PROTEIN"/>
    <property type="match status" value="1"/>
</dbReference>
<dbReference type="InterPro" id="IPR002197">
    <property type="entry name" value="HTH_Fis"/>
</dbReference>
<dbReference type="InterPro" id="IPR010524">
    <property type="entry name" value="Sig_transdc_resp-reg_PrpR_N"/>
</dbReference>
<dbReference type="GO" id="GO:0000156">
    <property type="term" value="F:phosphorelay response regulator activity"/>
    <property type="evidence" value="ECO:0007669"/>
    <property type="project" value="InterPro"/>
</dbReference>
<protein>
    <submittedName>
        <fullName evidence="6">Sigma-54-dependent transcriptional regulator</fullName>
    </submittedName>
</protein>
<keyword evidence="4" id="KW-0804">Transcription</keyword>
<dbReference type="Gene3D" id="1.10.8.60">
    <property type="match status" value="1"/>
</dbReference>
<dbReference type="Gene3D" id="3.40.50.10660">
    <property type="entry name" value="PrpR receptor domain-like"/>
    <property type="match status" value="1"/>
</dbReference>
<evidence type="ECO:0000313" key="6">
    <source>
        <dbReference type="EMBL" id="RHK05445.1"/>
    </source>
</evidence>
<dbReference type="InterPro" id="IPR058031">
    <property type="entry name" value="AAA_lid_NorR"/>
</dbReference>
<dbReference type="EMBL" id="QRMZ01000019">
    <property type="protein sequence ID" value="RHK05445.1"/>
    <property type="molecule type" value="Genomic_DNA"/>
</dbReference>
<dbReference type="Gene3D" id="3.40.50.2300">
    <property type="match status" value="1"/>
</dbReference>
<dbReference type="SUPFAM" id="SSF52540">
    <property type="entry name" value="P-loop containing nucleoside triphosphate hydrolases"/>
    <property type="match status" value="1"/>
</dbReference>